<keyword evidence="10" id="KW-1185">Reference proteome</keyword>
<keyword evidence="7" id="KW-0998">Cell outer membrane</keyword>
<keyword evidence="3" id="KW-1134">Transmembrane beta strand</keyword>
<keyword evidence="5 8" id="KW-0732">Signal</keyword>
<accession>A0ABT8X6J7</accession>
<dbReference type="PANTHER" id="PTHR35093:SF8">
    <property type="entry name" value="OUTER MEMBRANE PROTEIN NMB0088-RELATED"/>
    <property type="match status" value="1"/>
</dbReference>
<name>A0ABT8X6J7_9FLAO</name>
<evidence type="ECO:0000313" key="9">
    <source>
        <dbReference type="EMBL" id="MDO5989510.1"/>
    </source>
</evidence>
<dbReference type="Gene3D" id="2.40.160.60">
    <property type="entry name" value="Outer membrane protein transport protein (OMPP1/FadL/TodX)"/>
    <property type="match status" value="2"/>
</dbReference>
<evidence type="ECO:0000256" key="3">
    <source>
        <dbReference type="ARBA" id="ARBA00022452"/>
    </source>
</evidence>
<evidence type="ECO:0000256" key="2">
    <source>
        <dbReference type="ARBA" id="ARBA00008163"/>
    </source>
</evidence>
<comment type="caution">
    <text evidence="9">The sequence shown here is derived from an EMBL/GenBank/DDBJ whole genome shotgun (WGS) entry which is preliminary data.</text>
</comment>
<dbReference type="EMBL" id="JAUOEM010000008">
    <property type="protein sequence ID" value="MDO5989510.1"/>
    <property type="molecule type" value="Genomic_DNA"/>
</dbReference>
<feature type="chain" id="PRO_5047021133" evidence="8">
    <location>
        <begin position="20"/>
        <end position="539"/>
    </location>
</feature>
<gene>
    <name evidence="9" type="ORF">Q4Q39_19065</name>
</gene>
<evidence type="ECO:0000256" key="5">
    <source>
        <dbReference type="ARBA" id="ARBA00022729"/>
    </source>
</evidence>
<evidence type="ECO:0000256" key="1">
    <source>
        <dbReference type="ARBA" id="ARBA00004571"/>
    </source>
</evidence>
<organism evidence="9 10">
    <name type="scientific">Flavivirga amylovorans</name>
    <dbReference type="NCBI Taxonomy" id="870486"/>
    <lineage>
        <taxon>Bacteria</taxon>
        <taxon>Pseudomonadati</taxon>
        <taxon>Bacteroidota</taxon>
        <taxon>Flavobacteriia</taxon>
        <taxon>Flavobacteriales</taxon>
        <taxon>Flavobacteriaceae</taxon>
        <taxon>Flavivirga</taxon>
    </lineage>
</organism>
<dbReference type="Proteomes" id="UP001176891">
    <property type="component" value="Unassembled WGS sequence"/>
</dbReference>
<evidence type="ECO:0000256" key="4">
    <source>
        <dbReference type="ARBA" id="ARBA00022692"/>
    </source>
</evidence>
<protein>
    <submittedName>
        <fullName evidence="9">Outer membrane protein transport protein</fullName>
    </submittedName>
</protein>
<feature type="signal peptide" evidence="8">
    <location>
        <begin position="1"/>
        <end position="19"/>
    </location>
</feature>
<evidence type="ECO:0000256" key="7">
    <source>
        <dbReference type="ARBA" id="ARBA00023237"/>
    </source>
</evidence>
<keyword evidence="4" id="KW-0812">Transmembrane</keyword>
<keyword evidence="6" id="KW-0472">Membrane</keyword>
<comment type="subcellular location">
    <subcellularLocation>
        <location evidence="1">Cell outer membrane</location>
        <topology evidence="1">Multi-pass membrane protein</topology>
    </subcellularLocation>
</comment>
<proteinExistence type="inferred from homology"/>
<reference evidence="9" key="1">
    <citation type="submission" date="2023-07" db="EMBL/GenBank/DDBJ databases">
        <title>Two novel species in the genus Flavivirga.</title>
        <authorList>
            <person name="Kwon K."/>
        </authorList>
    </citation>
    <scope>NUCLEOTIDE SEQUENCE</scope>
    <source>
        <strain evidence="9">KACC 14157</strain>
    </source>
</reference>
<sequence>MKKLHLLFIGVLSMSTVYAQDISDAIRFSQDEIQGSARFRALSGAFGALGGDMSAVSLNPAGSAVFSRSHASFSLSNKDTENKTQYFNGMNNSSDSNFDINQGGAAFVFASNTNSSWRKFTIAVAYERTNDYDSNWRASGVNTDNDPNFNNSIASYFYDFANGLEKFVFTPSGQELVNYFNINNSQAQNDPELYFDNNPQLYNDLAYEFLGNVEGFSTQQAFLGFQGYLFSPDSDADNNTDYTSNIAPGSFDHDYIYTSTGYNGKITFNMATQYEDNLYLGLNLNSHFINYDRSTLLFEDNSNPGSIVNSVEFENGISTRGSGFSFQLGGILKLTNEFRVGLTYDSPTWYTIEEETTQYLATVRDEGSGLETQVINPNVINIHPQYRLQTPAKLAGSLAYVFGKLGLISFDYSRKDYSQTKFRPTSDAFFADQNNVMNNILTDAATYRLGGEYKHKQLSFRGGYRFEESPYIDGVIVGDLTGYSLGIGYNFGNTKLDITYDRSERSFVNSFYNLRFDTPASATVDRTNSNITLSLSFNI</sequence>
<comment type="similarity">
    <text evidence="2">Belongs to the OmpP1/FadL family.</text>
</comment>
<dbReference type="Pfam" id="PF03349">
    <property type="entry name" value="Toluene_X"/>
    <property type="match status" value="1"/>
</dbReference>
<evidence type="ECO:0000313" key="10">
    <source>
        <dbReference type="Proteomes" id="UP001176891"/>
    </source>
</evidence>
<dbReference type="InterPro" id="IPR005017">
    <property type="entry name" value="OMPP1/FadL/TodX"/>
</dbReference>
<dbReference type="RefSeq" id="WP_303284169.1">
    <property type="nucleotide sequence ID" value="NZ_BAABCZ010000008.1"/>
</dbReference>
<evidence type="ECO:0000256" key="8">
    <source>
        <dbReference type="SAM" id="SignalP"/>
    </source>
</evidence>
<evidence type="ECO:0000256" key="6">
    <source>
        <dbReference type="ARBA" id="ARBA00023136"/>
    </source>
</evidence>
<dbReference type="PANTHER" id="PTHR35093">
    <property type="entry name" value="OUTER MEMBRANE PROTEIN NMB0088-RELATED"/>
    <property type="match status" value="1"/>
</dbReference>
<dbReference type="SUPFAM" id="SSF56935">
    <property type="entry name" value="Porins"/>
    <property type="match status" value="1"/>
</dbReference>